<sequence>MDIADRRIATVHFTLQDEQGQAITSTHGHAPLVYMHGTGSIMPGLEQALAGKAPGDTFRVTIAPEAGFGPRHDALVQTLPRDRLQASVEPAVGAKLTAQTARGPLDVVVTAVDGDAITVDGNHPLAGRTVEALVEVVDVRLATPEEQQFGLA</sequence>
<dbReference type="PROSITE" id="PS50059">
    <property type="entry name" value="FKBP_PPIASE"/>
    <property type="match status" value="1"/>
</dbReference>
<evidence type="ECO:0000259" key="11">
    <source>
        <dbReference type="PROSITE" id="PS50059"/>
    </source>
</evidence>
<name>A0A5D4XTL3_9GAMM</name>
<organism evidence="12 13">
    <name type="scientific">Luteimonas viscosa</name>
    <dbReference type="NCBI Taxonomy" id="1132694"/>
    <lineage>
        <taxon>Bacteria</taxon>
        <taxon>Pseudomonadati</taxon>
        <taxon>Pseudomonadota</taxon>
        <taxon>Gammaproteobacteria</taxon>
        <taxon>Lysobacterales</taxon>
        <taxon>Lysobacteraceae</taxon>
        <taxon>Luteimonas</taxon>
    </lineage>
</organism>
<evidence type="ECO:0000256" key="9">
    <source>
        <dbReference type="PROSITE-ProRule" id="PRU00277"/>
    </source>
</evidence>
<dbReference type="EC" id="5.2.1.8" evidence="10"/>
<evidence type="ECO:0000256" key="10">
    <source>
        <dbReference type="RuleBase" id="RU003915"/>
    </source>
</evidence>
<dbReference type="InterPro" id="IPR001179">
    <property type="entry name" value="PPIase_FKBP_dom"/>
</dbReference>
<dbReference type="AlphaFoldDB" id="A0A5D4XTL3"/>
<dbReference type="SUPFAM" id="SSF54534">
    <property type="entry name" value="FKBP-like"/>
    <property type="match status" value="1"/>
</dbReference>
<dbReference type="GO" id="GO:0003755">
    <property type="term" value="F:peptidyl-prolyl cis-trans isomerase activity"/>
    <property type="evidence" value="ECO:0007669"/>
    <property type="project" value="UniProtKB-UniRule"/>
</dbReference>
<evidence type="ECO:0000256" key="1">
    <source>
        <dbReference type="ARBA" id="ARBA00000971"/>
    </source>
</evidence>
<dbReference type="EMBL" id="VTFT01000001">
    <property type="protein sequence ID" value="TYT26901.1"/>
    <property type="molecule type" value="Genomic_DNA"/>
</dbReference>
<dbReference type="InterPro" id="IPR046357">
    <property type="entry name" value="PPIase_dom_sf"/>
</dbReference>
<dbReference type="GO" id="GO:0005737">
    <property type="term" value="C:cytoplasm"/>
    <property type="evidence" value="ECO:0007669"/>
    <property type="project" value="UniProtKB-SubCell"/>
</dbReference>
<evidence type="ECO:0000313" key="12">
    <source>
        <dbReference type="EMBL" id="TYT26901.1"/>
    </source>
</evidence>
<dbReference type="Proteomes" id="UP000324973">
    <property type="component" value="Unassembled WGS sequence"/>
</dbReference>
<comment type="subcellular location">
    <subcellularLocation>
        <location evidence="2">Cytoplasm</location>
    </subcellularLocation>
</comment>
<evidence type="ECO:0000256" key="4">
    <source>
        <dbReference type="ARBA" id="ARBA00022490"/>
    </source>
</evidence>
<dbReference type="Gene3D" id="3.10.50.40">
    <property type="match status" value="1"/>
</dbReference>
<comment type="catalytic activity">
    <reaction evidence="1 9 10">
        <text>[protein]-peptidylproline (omega=180) = [protein]-peptidylproline (omega=0)</text>
        <dbReference type="Rhea" id="RHEA:16237"/>
        <dbReference type="Rhea" id="RHEA-COMP:10747"/>
        <dbReference type="Rhea" id="RHEA-COMP:10748"/>
        <dbReference type="ChEBI" id="CHEBI:83833"/>
        <dbReference type="ChEBI" id="CHEBI:83834"/>
        <dbReference type="EC" id="5.2.1.8"/>
    </reaction>
</comment>
<evidence type="ECO:0000256" key="7">
    <source>
        <dbReference type="ARBA" id="ARBA00023235"/>
    </source>
</evidence>
<proteinExistence type="inferred from homology"/>
<comment type="similarity">
    <text evidence="3 10">Belongs to the FKBP-type PPIase family.</text>
</comment>
<keyword evidence="5 9" id="KW-0697">Rotamase</keyword>
<reference evidence="12 13" key="1">
    <citation type="submission" date="2019-08" db="EMBL/GenBank/DDBJ databases">
        <title>Luteimonas viscosus sp. nov., isolated from soil of a sunflower field.</title>
        <authorList>
            <person name="Jianli Z."/>
            <person name="Ying Z."/>
        </authorList>
    </citation>
    <scope>NUCLEOTIDE SEQUENCE [LARGE SCALE GENOMIC DNA]</scope>
    <source>
        <strain evidence="12 13">XBU10</strain>
    </source>
</reference>
<evidence type="ECO:0000256" key="8">
    <source>
        <dbReference type="ARBA" id="ARBA00037071"/>
    </source>
</evidence>
<protein>
    <recommendedName>
        <fullName evidence="10">Peptidyl-prolyl cis-trans isomerase</fullName>
        <ecNumber evidence="10">5.2.1.8</ecNumber>
    </recommendedName>
</protein>
<comment type="function">
    <text evidence="8">Also involved in hydrogenase metallocenter assembly, probably by participating in the nickel insertion step. This function in hydrogenase biosynthesis requires chaperone activity and the presence of the metal-binding domain, but not PPIase activity.</text>
</comment>
<evidence type="ECO:0000256" key="5">
    <source>
        <dbReference type="ARBA" id="ARBA00023110"/>
    </source>
</evidence>
<evidence type="ECO:0000256" key="6">
    <source>
        <dbReference type="ARBA" id="ARBA00023186"/>
    </source>
</evidence>
<gene>
    <name evidence="12" type="ORF">FZO89_11900</name>
</gene>
<dbReference type="PANTHER" id="PTHR47861:SF3">
    <property type="entry name" value="FKBP-TYPE PEPTIDYL-PROLYL CIS-TRANS ISOMERASE SLYD"/>
    <property type="match status" value="1"/>
</dbReference>
<keyword evidence="4" id="KW-0963">Cytoplasm</keyword>
<accession>A0A5D4XTL3</accession>
<keyword evidence="7 9" id="KW-0413">Isomerase</keyword>
<keyword evidence="6" id="KW-0143">Chaperone</keyword>
<evidence type="ECO:0000256" key="2">
    <source>
        <dbReference type="ARBA" id="ARBA00004496"/>
    </source>
</evidence>
<evidence type="ECO:0000256" key="3">
    <source>
        <dbReference type="ARBA" id="ARBA00006577"/>
    </source>
</evidence>
<dbReference type="Pfam" id="PF00254">
    <property type="entry name" value="FKBP_C"/>
    <property type="match status" value="1"/>
</dbReference>
<keyword evidence="13" id="KW-1185">Reference proteome</keyword>
<comment type="caution">
    <text evidence="12">The sequence shown here is derived from an EMBL/GenBank/DDBJ whole genome shotgun (WGS) entry which is preliminary data.</text>
</comment>
<dbReference type="RefSeq" id="WP_149103454.1">
    <property type="nucleotide sequence ID" value="NZ_VTFT01000001.1"/>
</dbReference>
<feature type="domain" description="PPIase FKBP-type" evidence="11">
    <location>
        <begin position="6"/>
        <end position="82"/>
    </location>
</feature>
<evidence type="ECO:0000313" key="13">
    <source>
        <dbReference type="Proteomes" id="UP000324973"/>
    </source>
</evidence>
<dbReference type="GO" id="GO:0042026">
    <property type="term" value="P:protein refolding"/>
    <property type="evidence" value="ECO:0007669"/>
    <property type="project" value="UniProtKB-ARBA"/>
</dbReference>
<dbReference type="OrthoDB" id="9808891at2"/>
<dbReference type="PANTHER" id="PTHR47861">
    <property type="entry name" value="FKBP-TYPE PEPTIDYL-PROLYL CIS-TRANS ISOMERASE SLYD"/>
    <property type="match status" value="1"/>
</dbReference>